<dbReference type="SUPFAM" id="SSF47413">
    <property type="entry name" value="lambda repressor-like DNA-binding domains"/>
    <property type="match status" value="1"/>
</dbReference>
<gene>
    <name evidence="4" type="ORF">MR241_01615</name>
</gene>
<dbReference type="Gene3D" id="1.10.260.40">
    <property type="entry name" value="lambda repressor-like DNA-binding domains"/>
    <property type="match status" value="1"/>
</dbReference>
<organism evidence="4 5">
    <name type="scientific">Candidatus Colimorpha enterica</name>
    <dbReference type="NCBI Taxonomy" id="3083063"/>
    <lineage>
        <taxon>Bacteria</taxon>
        <taxon>Pseudomonadati</taxon>
        <taxon>Bacteroidota</taxon>
        <taxon>Bacteroidia</taxon>
        <taxon>Bacteroidales</taxon>
        <taxon>Candidatus Colimorpha</taxon>
    </lineage>
</organism>
<feature type="binding site" evidence="2">
    <location>
        <position position="467"/>
    </location>
    <ligand>
        <name>Mg(2+)</name>
        <dbReference type="ChEBI" id="CHEBI:18420"/>
        <label>1</label>
    </ligand>
</feature>
<dbReference type="EMBL" id="JALEMU010000028">
    <property type="protein sequence ID" value="MCI5754974.1"/>
    <property type="molecule type" value="Genomic_DNA"/>
</dbReference>
<dbReference type="Proteomes" id="UP001139365">
    <property type="component" value="Unassembled WGS sequence"/>
</dbReference>
<sequence length="524" mass="58610">MLQKNLPELRRKKGLSQESFAELFGVTRQSVQKWESGDTQPTIDRLLEIADYFRISVDALLGRQKTDVETLRTSDMPVPKYDTLDTFDDYSAQLANEEYQCRDEGRDTSSIRELVPAIERLPNNRFRAELADTFYRMTLSLPPVPDYRYTEPSSYEAIEALCTHSPGTLKFDRFSLHDRLSGAVIGRICGCLLGKPLEEMKLRELVPFLRQTGNYPMHRYVLSSDLTDRVCAMFTYPLAERKPYCADTVTCAPADDDTNYTVLVSEILRKYGRDFKPAHVAREWLTRQSKFAYCTAERVAYRNFVNGYVPPSSAEYKNPYREWIGAQIRADFYGYINPGDPKAAAEMAFRDACVSHTKNGIYGAMFVAAMIAAAAAVSSPEKVIEYGLAEIPSTSRLYAGVKHILSLFCSGASREETVADIHSRWNDELPYHWCHVIPNAEIVTAALLYGKRDLAQTVCTAVQCGFDTDCNGATAGSVAGMICGAGRIPPEWKEPVGGVLTTDIFGIGSITVQEIVRRAESLIP</sequence>
<proteinExistence type="predicted"/>
<evidence type="ECO:0000259" key="3">
    <source>
        <dbReference type="PROSITE" id="PS50943"/>
    </source>
</evidence>
<dbReference type="SUPFAM" id="SSF101478">
    <property type="entry name" value="ADP-ribosylglycohydrolase"/>
    <property type="match status" value="1"/>
</dbReference>
<dbReference type="GO" id="GO:0046872">
    <property type="term" value="F:metal ion binding"/>
    <property type="evidence" value="ECO:0007669"/>
    <property type="project" value="UniProtKB-KW"/>
</dbReference>
<dbReference type="InterPro" id="IPR036705">
    <property type="entry name" value="Ribosyl_crysJ1_sf"/>
</dbReference>
<dbReference type="Gene3D" id="1.10.4080.10">
    <property type="entry name" value="ADP-ribosylation/Crystallin J1"/>
    <property type="match status" value="1"/>
</dbReference>
<dbReference type="InterPro" id="IPR001387">
    <property type="entry name" value="Cro/C1-type_HTH"/>
</dbReference>
<keyword evidence="1" id="KW-0238">DNA-binding</keyword>
<evidence type="ECO:0000313" key="4">
    <source>
        <dbReference type="EMBL" id="MCI5754974.1"/>
    </source>
</evidence>
<feature type="binding site" evidence="2">
    <location>
        <position position="257"/>
    </location>
    <ligand>
        <name>Mg(2+)</name>
        <dbReference type="ChEBI" id="CHEBI:18420"/>
        <label>1</label>
    </ligand>
</feature>
<feature type="domain" description="HTH cro/C1-type" evidence="3">
    <location>
        <begin position="8"/>
        <end position="60"/>
    </location>
</feature>
<protein>
    <submittedName>
        <fullName evidence="4">ADP-ribosylglycohydrolase family protein</fullName>
    </submittedName>
</protein>
<name>A0AAE3FFJ5_9BACT</name>
<feature type="binding site" evidence="2">
    <location>
        <position position="256"/>
    </location>
    <ligand>
        <name>Mg(2+)</name>
        <dbReference type="ChEBI" id="CHEBI:18420"/>
        <label>1</label>
    </ligand>
</feature>
<reference evidence="4 5" key="1">
    <citation type="submission" date="2022-03" db="EMBL/GenBank/DDBJ databases">
        <title>Metagenome-assembled genomes from swine fecal metagenomes.</title>
        <authorList>
            <person name="Holman D.B."/>
            <person name="Kommadath A."/>
        </authorList>
    </citation>
    <scope>NUCLEOTIDE SEQUENCE [LARGE SCALE GENOMIC DNA]</scope>
    <source>
        <strain evidence="4">SUG147</strain>
    </source>
</reference>
<feature type="binding site" evidence="2">
    <location>
        <position position="469"/>
    </location>
    <ligand>
        <name>Mg(2+)</name>
        <dbReference type="ChEBI" id="CHEBI:18420"/>
        <label>1</label>
    </ligand>
</feature>
<dbReference type="SMART" id="SM00530">
    <property type="entry name" value="HTH_XRE"/>
    <property type="match status" value="1"/>
</dbReference>
<keyword evidence="2" id="KW-0460">Magnesium</keyword>
<dbReference type="CDD" id="cd00093">
    <property type="entry name" value="HTH_XRE"/>
    <property type="match status" value="1"/>
</dbReference>
<dbReference type="PROSITE" id="PS50943">
    <property type="entry name" value="HTH_CROC1"/>
    <property type="match status" value="1"/>
</dbReference>
<comment type="caution">
    <text evidence="4">The sequence shown here is derived from an EMBL/GenBank/DDBJ whole genome shotgun (WGS) entry which is preliminary data.</text>
</comment>
<dbReference type="PANTHER" id="PTHR46558">
    <property type="entry name" value="TRACRIPTIONAL REGULATORY PROTEIN-RELATED-RELATED"/>
    <property type="match status" value="1"/>
</dbReference>
<dbReference type="Pfam" id="PF03747">
    <property type="entry name" value="ADP_ribosyl_GH"/>
    <property type="match status" value="1"/>
</dbReference>
<comment type="cofactor">
    <cofactor evidence="2">
        <name>Mg(2+)</name>
        <dbReference type="ChEBI" id="CHEBI:18420"/>
    </cofactor>
    <text evidence="2">Binds 2 magnesium ions per subunit.</text>
</comment>
<evidence type="ECO:0000256" key="1">
    <source>
        <dbReference type="ARBA" id="ARBA00023125"/>
    </source>
</evidence>
<evidence type="ECO:0000256" key="2">
    <source>
        <dbReference type="PIRSR" id="PIRSR605502-1"/>
    </source>
</evidence>
<dbReference type="InterPro" id="IPR005502">
    <property type="entry name" value="Ribosyl_crysJ1"/>
</dbReference>
<dbReference type="AlphaFoldDB" id="A0AAE3FFJ5"/>
<dbReference type="GO" id="GO:0003677">
    <property type="term" value="F:DNA binding"/>
    <property type="evidence" value="ECO:0007669"/>
    <property type="project" value="UniProtKB-KW"/>
</dbReference>
<evidence type="ECO:0000313" key="5">
    <source>
        <dbReference type="Proteomes" id="UP001139365"/>
    </source>
</evidence>
<accession>A0AAE3FFJ5</accession>
<keyword evidence="2" id="KW-0479">Metal-binding</keyword>
<dbReference type="InterPro" id="IPR010982">
    <property type="entry name" value="Lambda_DNA-bd_dom_sf"/>
</dbReference>
<dbReference type="PANTHER" id="PTHR46558:SF11">
    <property type="entry name" value="HTH-TYPE TRANSCRIPTIONAL REGULATOR XRE"/>
    <property type="match status" value="1"/>
</dbReference>
<dbReference type="Pfam" id="PF01381">
    <property type="entry name" value="HTH_3"/>
    <property type="match status" value="1"/>
</dbReference>